<accession>A0A453MPX6</accession>
<sequence>SEAFSLQLRRSSLMRISYREGRWIFIRWE</sequence>
<reference evidence="1" key="3">
    <citation type="journal article" date="2017" name="Nature">
        <title>Genome sequence of the progenitor of the wheat D genome Aegilops tauschii.</title>
        <authorList>
            <person name="Luo M.C."/>
            <person name="Gu Y.Q."/>
            <person name="Puiu D."/>
            <person name="Wang H."/>
            <person name="Twardziok S.O."/>
            <person name="Deal K.R."/>
            <person name="Huo N."/>
            <person name="Zhu T."/>
            <person name="Wang L."/>
            <person name="Wang Y."/>
            <person name="McGuire P.E."/>
            <person name="Liu S."/>
            <person name="Long H."/>
            <person name="Ramasamy R.K."/>
            <person name="Rodriguez J.C."/>
            <person name="Van S.L."/>
            <person name="Yuan L."/>
            <person name="Wang Z."/>
            <person name="Xia Z."/>
            <person name="Xiao L."/>
            <person name="Anderson O.D."/>
            <person name="Ouyang S."/>
            <person name="Liang Y."/>
            <person name="Zimin A.V."/>
            <person name="Pertea G."/>
            <person name="Qi P."/>
            <person name="Bennetzen J.L."/>
            <person name="Dai X."/>
            <person name="Dawson M.W."/>
            <person name="Muller H.G."/>
            <person name="Kugler K."/>
            <person name="Rivarola-Duarte L."/>
            <person name="Spannagl M."/>
            <person name="Mayer K.F.X."/>
            <person name="Lu F.H."/>
            <person name="Bevan M.W."/>
            <person name="Leroy P."/>
            <person name="Li P."/>
            <person name="You F.M."/>
            <person name="Sun Q."/>
            <person name="Liu Z."/>
            <person name="Lyons E."/>
            <person name="Wicker T."/>
            <person name="Salzberg S.L."/>
            <person name="Devos K.M."/>
            <person name="Dvorak J."/>
        </authorList>
    </citation>
    <scope>NUCLEOTIDE SEQUENCE [LARGE SCALE GENOMIC DNA]</scope>
    <source>
        <strain evidence="1">cv. AL8/78</strain>
    </source>
</reference>
<reference evidence="1" key="5">
    <citation type="journal article" date="2021" name="G3 (Bethesda)">
        <title>Aegilops tauschii genome assembly Aet v5.0 features greater sequence contiguity and improved annotation.</title>
        <authorList>
            <person name="Wang L."/>
            <person name="Zhu T."/>
            <person name="Rodriguez J.C."/>
            <person name="Deal K.R."/>
            <person name="Dubcovsky J."/>
            <person name="McGuire P.E."/>
            <person name="Lux T."/>
            <person name="Spannagl M."/>
            <person name="Mayer K.F.X."/>
            <person name="Baldrich P."/>
            <person name="Meyers B.C."/>
            <person name="Huo N."/>
            <person name="Gu Y.Q."/>
            <person name="Zhou H."/>
            <person name="Devos K.M."/>
            <person name="Bennetzen J.L."/>
            <person name="Unver T."/>
            <person name="Budak H."/>
            <person name="Gulick P.J."/>
            <person name="Galiba G."/>
            <person name="Kalapos B."/>
            <person name="Nelson D.R."/>
            <person name="Li P."/>
            <person name="You F.M."/>
            <person name="Luo M.C."/>
            <person name="Dvorak J."/>
        </authorList>
    </citation>
    <scope>NUCLEOTIDE SEQUENCE [LARGE SCALE GENOMIC DNA]</scope>
    <source>
        <strain evidence="1">cv. AL8/78</strain>
    </source>
</reference>
<keyword evidence="2" id="KW-1185">Reference proteome</keyword>
<organism evidence="1 2">
    <name type="scientific">Aegilops tauschii subsp. strangulata</name>
    <name type="common">Goatgrass</name>
    <dbReference type="NCBI Taxonomy" id="200361"/>
    <lineage>
        <taxon>Eukaryota</taxon>
        <taxon>Viridiplantae</taxon>
        <taxon>Streptophyta</taxon>
        <taxon>Embryophyta</taxon>
        <taxon>Tracheophyta</taxon>
        <taxon>Spermatophyta</taxon>
        <taxon>Magnoliopsida</taxon>
        <taxon>Liliopsida</taxon>
        <taxon>Poales</taxon>
        <taxon>Poaceae</taxon>
        <taxon>BOP clade</taxon>
        <taxon>Pooideae</taxon>
        <taxon>Triticodae</taxon>
        <taxon>Triticeae</taxon>
        <taxon>Triticinae</taxon>
        <taxon>Aegilops</taxon>
    </lineage>
</organism>
<reference evidence="2" key="2">
    <citation type="journal article" date="2017" name="Nat. Plants">
        <title>The Aegilops tauschii genome reveals multiple impacts of transposons.</title>
        <authorList>
            <person name="Zhao G."/>
            <person name="Zou C."/>
            <person name="Li K."/>
            <person name="Wang K."/>
            <person name="Li T."/>
            <person name="Gao L."/>
            <person name="Zhang X."/>
            <person name="Wang H."/>
            <person name="Yang Z."/>
            <person name="Liu X."/>
            <person name="Jiang W."/>
            <person name="Mao L."/>
            <person name="Kong X."/>
            <person name="Jiao Y."/>
            <person name="Jia J."/>
        </authorList>
    </citation>
    <scope>NUCLEOTIDE SEQUENCE [LARGE SCALE GENOMIC DNA]</scope>
    <source>
        <strain evidence="2">cv. AL8/78</strain>
    </source>
</reference>
<evidence type="ECO:0000313" key="2">
    <source>
        <dbReference type="Proteomes" id="UP000015105"/>
    </source>
</evidence>
<reference evidence="1" key="4">
    <citation type="submission" date="2019-03" db="UniProtKB">
        <authorList>
            <consortium name="EnsemblPlants"/>
        </authorList>
    </citation>
    <scope>IDENTIFICATION</scope>
</reference>
<dbReference type="EnsemblPlants" id="AET6Gv20025100.1">
    <property type="protein sequence ID" value="AET6Gv20025100.1"/>
    <property type="gene ID" value="AET6Gv20025100"/>
</dbReference>
<evidence type="ECO:0000313" key="1">
    <source>
        <dbReference type="EnsemblPlants" id="AET6Gv20025100.1"/>
    </source>
</evidence>
<name>A0A453MPX6_AEGTS</name>
<dbReference type="Proteomes" id="UP000015105">
    <property type="component" value="Chromosome 6D"/>
</dbReference>
<proteinExistence type="predicted"/>
<dbReference type="Gramene" id="AET6Gv20025100.1">
    <property type="protein sequence ID" value="AET6Gv20025100.1"/>
    <property type="gene ID" value="AET6Gv20025100"/>
</dbReference>
<dbReference type="AlphaFoldDB" id="A0A453MPX6"/>
<protein>
    <submittedName>
        <fullName evidence="1">Uncharacterized protein</fullName>
    </submittedName>
</protein>
<reference evidence="2" key="1">
    <citation type="journal article" date="2014" name="Science">
        <title>Ancient hybridizations among the ancestral genomes of bread wheat.</title>
        <authorList>
            <consortium name="International Wheat Genome Sequencing Consortium,"/>
            <person name="Marcussen T."/>
            <person name="Sandve S.R."/>
            <person name="Heier L."/>
            <person name="Spannagl M."/>
            <person name="Pfeifer M."/>
            <person name="Jakobsen K.S."/>
            <person name="Wulff B.B."/>
            <person name="Steuernagel B."/>
            <person name="Mayer K.F."/>
            <person name="Olsen O.A."/>
        </authorList>
    </citation>
    <scope>NUCLEOTIDE SEQUENCE [LARGE SCALE GENOMIC DNA]</scope>
    <source>
        <strain evidence="2">cv. AL8/78</strain>
    </source>
</reference>